<name>A0A1L9VD93_ASPGL</name>
<dbReference type="GeneID" id="34458328"/>
<reference evidence="2" key="1">
    <citation type="journal article" date="2017" name="Genome Biol.">
        <title>Comparative genomics reveals high biological diversity and specific adaptations in the industrially and medically important fungal genus Aspergillus.</title>
        <authorList>
            <person name="de Vries R.P."/>
            <person name="Riley R."/>
            <person name="Wiebenga A."/>
            <person name="Aguilar-Osorio G."/>
            <person name="Amillis S."/>
            <person name="Uchima C.A."/>
            <person name="Anderluh G."/>
            <person name="Asadollahi M."/>
            <person name="Askin M."/>
            <person name="Barry K."/>
            <person name="Battaglia E."/>
            <person name="Bayram O."/>
            <person name="Benocci T."/>
            <person name="Braus-Stromeyer S.A."/>
            <person name="Caldana C."/>
            <person name="Canovas D."/>
            <person name="Cerqueira G.C."/>
            <person name="Chen F."/>
            <person name="Chen W."/>
            <person name="Choi C."/>
            <person name="Clum A."/>
            <person name="Dos Santos R.A."/>
            <person name="Damasio A.R."/>
            <person name="Diallinas G."/>
            <person name="Emri T."/>
            <person name="Fekete E."/>
            <person name="Flipphi M."/>
            <person name="Freyberg S."/>
            <person name="Gallo A."/>
            <person name="Gournas C."/>
            <person name="Habgood R."/>
            <person name="Hainaut M."/>
            <person name="Harispe M.L."/>
            <person name="Henrissat B."/>
            <person name="Hilden K.S."/>
            <person name="Hope R."/>
            <person name="Hossain A."/>
            <person name="Karabika E."/>
            <person name="Karaffa L."/>
            <person name="Karanyi Z."/>
            <person name="Krasevec N."/>
            <person name="Kuo A."/>
            <person name="Kusch H."/>
            <person name="LaButti K."/>
            <person name="Lagendijk E.L."/>
            <person name="Lapidus A."/>
            <person name="Levasseur A."/>
            <person name="Lindquist E."/>
            <person name="Lipzen A."/>
            <person name="Logrieco A.F."/>
            <person name="MacCabe A."/>
            <person name="Maekelae M.R."/>
            <person name="Malavazi I."/>
            <person name="Melin P."/>
            <person name="Meyer V."/>
            <person name="Mielnichuk N."/>
            <person name="Miskei M."/>
            <person name="Molnar A.P."/>
            <person name="Mule G."/>
            <person name="Ngan C.Y."/>
            <person name="Orejas M."/>
            <person name="Orosz E."/>
            <person name="Ouedraogo J.P."/>
            <person name="Overkamp K.M."/>
            <person name="Park H.-S."/>
            <person name="Perrone G."/>
            <person name="Piumi F."/>
            <person name="Punt P.J."/>
            <person name="Ram A.F."/>
            <person name="Ramon A."/>
            <person name="Rauscher S."/>
            <person name="Record E."/>
            <person name="Riano-Pachon D.M."/>
            <person name="Robert V."/>
            <person name="Roehrig J."/>
            <person name="Ruller R."/>
            <person name="Salamov A."/>
            <person name="Salih N.S."/>
            <person name="Samson R.A."/>
            <person name="Sandor E."/>
            <person name="Sanguinetti M."/>
            <person name="Schuetze T."/>
            <person name="Sepcic K."/>
            <person name="Shelest E."/>
            <person name="Sherlock G."/>
            <person name="Sophianopoulou V."/>
            <person name="Squina F.M."/>
            <person name="Sun H."/>
            <person name="Susca A."/>
            <person name="Todd R.B."/>
            <person name="Tsang A."/>
            <person name="Unkles S.E."/>
            <person name="van de Wiele N."/>
            <person name="van Rossen-Uffink D."/>
            <person name="Oliveira J.V."/>
            <person name="Vesth T.C."/>
            <person name="Visser J."/>
            <person name="Yu J.-H."/>
            <person name="Zhou M."/>
            <person name="Andersen M.R."/>
            <person name="Archer D.B."/>
            <person name="Baker S.E."/>
            <person name="Benoit I."/>
            <person name="Brakhage A.A."/>
            <person name="Braus G.H."/>
            <person name="Fischer R."/>
            <person name="Frisvad J.C."/>
            <person name="Goldman G.H."/>
            <person name="Houbraken J."/>
            <person name="Oakley B."/>
            <person name="Pocsi I."/>
            <person name="Scazzocchio C."/>
            <person name="Seiboth B."/>
            <person name="vanKuyk P.A."/>
            <person name="Wortman J."/>
            <person name="Dyer P.S."/>
            <person name="Grigoriev I.V."/>
        </authorList>
    </citation>
    <scope>NUCLEOTIDE SEQUENCE [LARGE SCALE GENOMIC DNA]</scope>
    <source>
        <strain evidence="2">CBS 516.65</strain>
    </source>
</reference>
<organism evidence="1 2">
    <name type="scientific">Aspergillus glaucus CBS 516.65</name>
    <dbReference type="NCBI Taxonomy" id="1160497"/>
    <lineage>
        <taxon>Eukaryota</taxon>
        <taxon>Fungi</taxon>
        <taxon>Dikarya</taxon>
        <taxon>Ascomycota</taxon>
        <taxon>Pezizomycotina</taxon>
        <taxon>Eurotiomycetes</taxon>
        <taxon>Eurotiomycetidae</taxon>
        <taxon>Eurotiales</taxon>
        <taxon>Aspergillaceae</taxon>
        <taxon>Aspergillus</taxon>
        <taxon>Aspergillus subgen. Aspergillus</taxon>
    </lineage>
</organism>
<dbReference type="STRING" id="1160497.A0A1L9VD93"/>
<dbReference type="OrthoDB" id="4777915at2759"/>
<keyword evidence="2" id="KW-1185">Reference proteome</keyword>
<dbReference type="RefSeq" id="XP_022398541.1">
    <property type="nucleotide sequence ID" value="XM_022542067.1"/>
</dbReference>
<evidence type="ECO:0000313" key="1">
    <source>
        <dbReference type="EMBL" id="OJJ81843.1"/>
    </source>
</evidence>
<dbReference type="Proteomes" id="UP000184300">
    <property type="component" value="Unassembled WGS sequence"/>
</dbReference>
<accession>A0A1L9VD93</accession>
<gene>
    <name evidence="1" type="ORF">ASPGLDRAFT_1497061</name>
</gene>
<proteinExistence type="predicted"/>
<dbReference type="VEuPathDB" id="FungiDB:ASPGLDRAFT_1497061"/>
<dbReference type="AlphaFoldDB" id="A0A1L9VD93"/>
<protein>
    <submittedName>
        <fullName evidence="1">Uncharacterized protein</fullName>
    </submittedName>
</protein>
<dbReference type="EMBL" id="KV878904">
    <property type="protein sequence ID" value="OJJ81843.1"/>
    <property type="molecule type" value="Genomic_DNA"/>
</dbReference>
<evidence type="ECO:0000313" key="2">
    <source>
        <dbReference type="Proteomes" id="UP000184300"/>
    </source>
</evidence>
<sequence>MEHIVPSFMRVIRNIDDPSTLQATLQATLEHEAKAKPTQNLNLNNTQRRQIFDFPDAETEKRNIAASSSSTKKDLLARAVNSPDQLSQSEIQLLTNRYWVDVKLDESIARLSSCVLLNEDASNAKVQLEAVHDTTECEEEYERNMSSVLFAIRSRISLPDALGSGWALERLDWPADDVDFEKGFQERLAALRKNFRQTRALPPNMKHPQSLFGENTDGLLEGIQQDVFLYIDKDCVDSTLDHPYMMNDMWVYAVDPDYTPNPNEKDGYKGYLRVGLPQIMHRFFEARHFHADEYPMEYLWRASLKAPRTQAFVSIHDDELGDWEDDSSREGRLFVYTSQGSKTDGLFEGIQRNVFLYIDEDCMNSVLDGEPWVDDKWVWAVDPDYVPNSHDKDGYKGYLRVRLQQIVHRFFEARRFCADEYSMKYLWRASKKEFRNQASVSVYDDEIGAWKGDGVLWQRGP</sequence>